<evidence type="ECO:0000313" key="2">
    <source>
        <dbReference type="EMBL" id="PZQ65917.1"/>
    </source>
</evidence>
<evidence type="ECO:0000259" key="1">
    <source>
        <dbReference type="Pfam" id="PF16747"/>
    </source>
</evidence>
<gene>
    <name evidence="2" type="ORF">DI563_25140</name>
</gene>
<evidence type="ECO:0000313" key="3">
    <source>
        <dbReference type="Proteomes" id="UP000249135"/>
    </source>
</evidence>
<comment type="caution">
    <text evidence="2">The sequence shown here is derived from an EMBL/GenBank/DDBJ whole genome shotgun (WGS) entry which is preliminary data.</text>
</comment>
<organism evidence="2 3">
    <name type="scientific">Variovorax paradoxus</name>
    <dbReference type="NCBI Taxonomy" id="34073"/>
    <lineage>
        <taxon>Bacteria</taxon>
        <taxon>Pseudomonadati</taxon>
        <taxon>Pseudomonadota</taxon>
        <taxon>Betaproteobacteria</taxon>
        <taxon>Burkholderiales</taxon>
        <taxon>Comamonadaceae</taxon>
        <taxon>Variovorax</taxon>
    </lineage>
</organism>
<dbReference type="Pfam" id="PF16747">
    <property type="entry name" value="Adhesin_E"/>
    <property type="match status" value="1"/>
</dbReference>
<proteinExistence type="predicted"/>
<sequence length="151" mass="16910">MKIERDEEEPTMRFAALLLATVLFGTSAGAQSPSSWFTVTGDPERAEVDTVQVDPVAVARDADGKTMNIRVSRAALRRNWDGVPYRSYDAQVVFRCAEQRAEYRAVTYYLAPLWRGDPHVTVDYSSRPQPMLFKDAQPNPTQRIVRAACGA</sequence>
<dbReference type="EMBL" id="QFPP01000478">
    <property type="protein sequence ID" value="PZQ65917.1"/>
    <property type="molecule type" value="Genomic_DNA"/>
</dbReference>
<name>A0A2W5R6D3_VARPD</name>
<dbReference type="AlphaFoldDB" id="A0A2W5R6D3"/>
<reference evidence="2 3" key="1">
    <citation type="submission" date="2017-08" db="EMBL/GenBank/DDBJ databases">
        <title>Infants hospitalized years apart are colonized by the same room-sourced microbial strains.</title>
        <authorList>
            <person name="Brooks B."/>
            <person name="Olm M.R."/>
            <person name="Firek B.A."/>
            <person name="Baker R."/>
            <person name="Thomas B.C."/>
            <person name="Morowitz M.J."/>
            <person name="Banfield J.F."/>
        </authorList>
    </citation>
    <scope>NUCLEOTIDE SEQUENCE [LARGE SCALE GENOMIC DNA]</scope>
    <source>
        <strain evidence="2">S2_005_003_R2_41</strain>
    </source>
</reference>
<dbReference type="Proteomes" id="UP000249135">
    <property type="component" value="Unassembled WGS sequence"/>
</dbReference>
<feature type="domain" description="Surface-adhesin protein E-like" evidence="1">
    <location>
        <begin position="45"/>
        <end position="149"/>
    </location>
</feature>
<accession>A0A2W5R6D3</accession>
<protein>
    <recommendedName>
        <fullName evidence="1">Surface-adhesin protein E-like domain-containing protein</fullName>
    </recommendedName>
</protein>
<dbReference type="InterPro" id="IPR031939">
    <property type="entry name" value="Adhesin_E-like"/>
</dbReference>